<dbReference type="SMART" id="SM00421">
    <property type="entry name" value="HTH_LUXR"/>
    <property type="match status" value="1"/>
</dbReference>
<dbReference type="GO" id="GO:0000156">
    <property type="term" value="F:phosphorelay response regulator activity"/>
    <property type="evidence" value="ECO:0007669"/>
    <property type="project" value="TreeGrafter"/>
</dbReference>
<evidence type="ECO:0000256" key="6">
    <source>
        <dbReference type="PROSITE-ProRule" id="PRU00169"/>
    </source>
</evidence>
<sequence>MNKGNILIVEDDTATLELLQAYLEKEHYQIVIAKNGKRALEKFRKYDLDLILLDIVLPDMDGLHICRNIRWQSNIPIIFLSGRREMNDIVTGLDVGGDDYITKPFDPDILVARVNANLRRHRYLENSQPDKQPHQPVESLTKREVETLALINRGLTNKDIANRLFLSEGTVKGYNNNIFQKLAVKNRTEAVNLARELGLL</sequence>
<evidence type="ECO:0000259" key="8">
    <source>
        <dbReference type="PROSITE" id="PS50110"/>
    </source>
</evidence>
<dbReference type="InterPro" id="IPR001789">
    <property type="entry name" value="Sig_transdc_resp-reg_receiver"/>
</dbReference>
<dbReference type="Gene3D" id="3.40.50.2300">
    <property type="match status" value="1"/>
</dbReference>
<dbReference type="CDD" id="cd17574">
    <property type="entry name" value="REC_OmpR"/>
    <property type="match status" value="1"/>
</dbReference>
<keyword evidence="2" id="KW-0902">Two-component regulatory system</keyword>
<dbReference type="GO" id="GO:0032993">
    <property type="term" value="C:protein-DNA complex"/>
    <property type="evidence" value="ECO:0007669"/>
    <property type="project" value="TreeGrafter"/>
</dbReference>
<dbReference type="GO" id="GO:0005829">
    <property type="term" value="C:cytosol"/>
    <property type="evidence" value="ECO:0007669"/>
    <property type="project" value="TreeGrafter"/>
</dbReference>
<keyword evidence="1 6" id="KW-0597">Phosphoprotein</keyword>
<evidence type="ECO:0000256" key="5">
    <source>
        <dbReference type="ARBA" id="ARBA00023163"/>
    </source>
</evidence>
<dbReference type="OrthoDB" id="3190595at2"/>
<accession>A0A1G8KTI1</accession>
<evidence type="ECO:0000256" key="1">
    <source>
        <dbReference type="ARBA" id="ARBA00022553"/>
    </source>
</evidence>
<keyword evidence="3" id="KW-0805">Transcription regulation</keyword>
<name>A0A1G8KTI1_9BACI</name>
<dbReference type="PROSITE" id="PS50043">
    <property type="entry name" value="HTH_LUXR_2"/>
    <property type="match status" value="1"/>
</dbReference>
<keyword evidence="5" id="KW-0804">Transcription</keyword>
<keyword evidence="10" id="KW-1185">Reference proteome</keyword>
<dbReference type="EMBL" id="FNEN01000002">
    <property type="protein sequence ID" value="SDI46682.1"/>
    <property type="molecule type" value="Genomic_DNA"/>
</dbReference>
<protein>
    <submittedName>
        <fullName evidence="9">DNA-binding response regulator, NarL/FixJ family, contains REC and HTH domains</fullName>
    </submittedName>
</protein>
<dbReference type="Pfam" id="PF00196">
    <property type="entry name" value="GerE"/>
    <property type="match status" value="1"/>
</dbReference>
<organism evidence="9 10">
    <name type="scientific">Natribacillus halophilus</name>
    <dbReference type="NCBI Taxonomy" id="549003"/>
    <lineage>
        <taxon>Bacteria</taxon>
        <taxon>Bacillati</taxon>
        <taxon>Bacillota</taxon>
        <taxon>Bacilli</taxon>
        <taxon>Bacillales</taxon>
        <taxon>Bacillaceae</taxon>
        <taxon>Natribacillus</taxon>
    </lineage>
</organism>
<dbReference type="PROSITE" id="PS50110">
    <property type="entry name" value="RESPONSE_REGULATORY"/>
    <property type="match status" value="1"/>
</dbReference>
<dbReference type="GO" id="GO:0000976">
    <property type="term" value="F:transcription cis-regulatory region binding"/>
    <property type="evidence" value="ECO:0007669"/>
    <property type="project" value="TreeGrafter"/>
</dbReference>
<dbReference type="PROSITE" id="PS00622">
    <property type="entry name" value="HTH_LUXR_1"/>
    <property type="match status" value="1"/>
</dbReference>
<gene>
    <name evidence="9" type="ORF">SAMN04488123_102292</name>
</gene>
<dbReference type="PANTHER" id="PTHR48111">
    <property type="entry name" value="REGULATOR OF RPOS"/>
    <property type="match status" value="1"/>
</dbReference>
<dbReference type="Gene3D" id="6.10.250.690">
    <property type="match status" value="1"/>
</dbReference>
<dbReference type="GO" id="GO:0006355">
    <property type="term" value="P:regulation of DNA-templated transcription"/>
    <property type="evidence" value="ECO:0007669"/>
    <property type="project" value="InterPro"/>
</dbReference>
<dbReference type="AlphaFoldDB" id="A0A1G8KTI1"/>
<dbReference type="InterPro" id="IPR039420">
    <property type="entry name" value="WalR-like"/>
</dbReference>
<dbReference type="SUPFAM" id="SSF52172">
    <property type="entry name" value="CheY-like"/>
    <property type="match status" value="1"/>
</dbReference>
<dbReference type="InterPro" id="IPR036388">
    <property type="entry name" value="WH-like_DNA-bd_sf"/>
</dbReference>
<dbReference type="PRINTS" id="PR00038">
    <property type="entry name" value="HTHLUXR"/>
</dbReference>
<evidence type="ECO:0000256" key="4">
    <source>
        <dbReference type="ARBA" id="ARBA00023125"/>
    </source>
</evidence>
<evidence type="ECO:0000259" key="7">
    <source>
        <dbReference type="PROSITE" id="PS50043"/>
    </source>
</evidence>
<keyword evidence="4 9" id="KW-0238">DNA-binding</keyword>
<evidence type="ECO:0000313" key="10">
    <source>
        <dbReference type="Proteomes" id="UP000198853"/>
    </source>
</evidence>
<feature type="modified residue" description="4-aspartylphosphate" evidence="6">
    <location>
        <position position="54"/>
    </location>
</feature>
<evidence type="ECO:0000256" key="2">
    <source>
        <dbReference type="ARBA" id="ARBA00023012"/>
    </source>
</evidence>
<dbReference type="InterPro" id="IPR000792">
    <property type="entry name" value="Tscrpt_reg_LuxR_C"/>
</dbReference>
<dbReference type="InterPro" id="IPR011006">
    <property type="entry name" value="CheY-like_superfamily"/>
</dbReference>
<feature type="domain" description="Response regulatory" evidence="8">
    <location>
        <begin position="5"/>
        <end position="118"/>
    </location>
</feature>
<dbReference type="RefSeq" id="WP_090396191.1">
    <property type="nucleotide sequence ID" value="NZ_FNEN01000002.1"/>
</dbReference>
<dbReference type="FunFam" id="3.40.50.2300:FF:000001">
    <property type="entry name" value="DNA-binding response regulator PhoB"/>
    <property type="match status" value="1"/>
</dbReference>
<proteinExistence type="predicted"/>
<dbReference type="CDD" id="cd06170">
    <property type="entry name" value="LuxR_C_like"/>
    <property type="match status" value="1"/>
</dbReference>
<dbReference type="Gene3D" id="1.10.10.10">
    <property type="entry name" value="Winged helix-like DNA-binding domain superfamily/Winged helix DNA-binding domain"/>
    <property type="match status" value="1"/>
</dbReference>
<evidence type="ECO:0000313" key="9">
    <source>
        <dbReference type="EMBL" id="SDI46682.1"/>
    </source>
</evidence>
<feature type="domain" description="HTH luxR-type" evidence="7">
    <location>
        <begin position="133"/>
        <end position="198"/>
    </location>
</feature>
<reference evidence="9 10" key="1">
    <citation type="submission" date="2016-10" db="EMBL/GenBank/DDBJ databases">
        <authorList>
            <person name="de Groot N.N."/>
        </authorList>
    </citation>
    <scope>NUCLEOTIDE SEQUENCE [LARGE SCALE GENOMIC DNA]</scope>
    <source>
        <strain evidence="9 10">DSM 21771</strain>
    </source>
</reference>
<dbReference type="SMART" id="SM00448">
    <property type="entry name" value="REC"/>
    <property type="match status" value="1"/>
</dbReference>
<dbReference type="Pfam" id="PF00072">
    <property type="entry name" value="Response_reg"/>
    <property type="match status" value="1"/>
</dbReference>
<dbReference type="PANTHER" id="PTHR48111:SF40">
    <property type="entry name" value="PHOSPHATE REGULON TRANSCRIPTIONAL REGULATORY PROTEIN PHOB"/>
    <property type="match status" value="1"/>
</dbReference>
<dbReference type="Proteomes" id="UP000198853">
    <property type="component" value="Unassembled WGS sequence"/>
</dbReference>
<evidence type="ECO:0000256" key="3">
    <source>
        <dbReference type="ARBA" id="ARBA00023015"/>
    </source>
</evidence>